<evidence type="ECO:0000313" key="3">
    <source>
        <dbReference type="Proteomes" id="UP001489004"/>
    </source>
</evidence>
<feature type="coiled-coil region" evidence="1">
    <location>
        <begin position="212"/>
        <end position="239"/>
    </location>
</feature>
<organism evidence="2 3">
    <name type="scientific">[Myrmecia] bisecta</name>
    <dbReference type="NCBI Taxonomy" id="41462"/>
    <lineage>
        <taxon>Eukaryota</taxon>
        <taxon>Viridiplantae</taxon>
        <taxon>Chlorophyta</taxon>
        <taxon>core chlorophytes</taxon>
        <taxon>Trebouxiophyceae</taxon>
        <taxon>Trebouxiales</taxon>
        <taxon>Trebouxiaceae</taxon>
        <taxon>Myrmecia</taxon>
    </lineage>
</organism>
<name>A0AAW1Q9L5_9CHLO</name>
<dbReference type="Proteomes" id="UP001489004">
    <property type="component" value="Unassembled WGS sequence"/>
</dbReference>
<keyword evidence="1" id="KW-0175">Coiled coil</keyword>
<proteinExistence type="predicted"/>
<dbReference type="AlphaFoldDB" id="A0AAW1Q9L5"/>
<accession>A0AAW1Q9L5</accession>
<dbReference type="EMBL" id="JALJOR010000005">
    <property type="protein sequence ID" value="KAK9816944.1"/>
    <property type="molecule type" value="Genomic_DNA"/>
</dbReference>
<comment type="caution">
    <text evidence="2">The sequence shown here is derived from an EMBL/GenBank/DDBJ whole genome shotgun (WGS) entry which is preliminary data.</text>
</comment>
<sequence>MAIEFEHANNKQSWTEVVELGRRYVGPYHAEYQLRTLQVKTATPVPVGLKLNFKAYGLRWQGFTEEGEQGPVFGARLLAAQPSSTPPVVFRVAKSQPRLSEDVLAVLHRIRDLKLCMGTKRIECLELGLAQRNNSRCSAGPGDQHTVTAKIDESPIQTQQGTGKCTIRHSACHLLFASGYGCCPKCMDAKYLRCDLSHEAHDPFQHLERADASVAIRMVRQLQAELSNAKAREKRLQVKWEKMKAQERSLARGYAHAMQLREAVHE</sequence>
<gene>
    <name evidence="2" type="ORF">WJX72_007269</name>
</gene>
<reference evidence="2 3" key="1">
    <citation type="journal article" date="2024" name="Nat. Commun.">
        <title>Phylogenomics reveals the evolutionary origins of lichenization in chlorophyte algae.</title>
        <authorList>
            <person name="Puginier C."/>
            <person name="Libourel C."/>
            <person name="Otte J."/>
            <person name="Skaloud P."/>
            <person name="Haon M."/>
            <person name="Grisel S."/>
            <person name="Petersen M."/>
            <person name="Berrin J.G."/>
            <person name="Delaux P.M."/>
            <person name="Dal Grande F."/>
            <person name="Keller J."/>
        </authorList>
    </citation>
    <scope>NUCLEOTIDE SEQUENCE [LARGE SCALE GENOMIC DNA]</scope>
    <source>
        <strain evidence="2 3">SAG 2043</strain>
    </source>
</reference>
<evidence type="ECO:0000313" key="2">
    <source>
        <dbReference type="EMBL" id="KAK9816944.1"/>
    </source>
</evidence>
<evidence type="ECO:0000256" key="1">
    <source>
        <dbReference type="SAM" id="Coils"/>
    </source>
</evidence>
<protein>
    <submittedName>
        <fullName evidence="2">Uncharacterized protein</fullName>
    </submittedName>
</protein>
<keyword evidence="3" id="KW-1185">Reference proteome</keyword>